<proteinExistence type="predicted"/>
<dbReference type="PANTHER" id="PTHR13651">
    <property type="entry name" value="PROTEIN ABITRAM"/>
    <property type="match status" value="1"/>
</dbReference>
<protein>
    <recommendedName>
        <fullName evidence="4">Protein Abitram</fullName>
    </recommendedName>
</protein>
<dbReference type="EMBL" id="CAJJDP010000130">
    <property type="protein sequence ID" value="CAD8203511.1"/>
    <property type="molecule type" value="Genomic_DNA"/>
</dbReference>
<evidence type="ECO:0000256" key="1">
    <source>
        <dbReference type="SAM" id="MobiDB-lite"/>
    </source>
</evidence>
<dbReference type="AlphaFoldDB" id="A0A8S1XQE1"/>
<accession>A0A8S1XQE1</accession>
<dbReference type="OrthoDB" id="48130at2759"/>
<evidence type="ECO:0000313" key="3">
    <source>
        <dbReference type="Proteomes" id="UP000683925"/>
    </source>
</evidence>
<feature type="region of interest" description="Disordered" evidence="1">
    <location>
        <begin position="1"/>
        <end position="23"/>
    </location>
</feature>
<sequence length="159" mass="18563">MQQLEEPQVEEQQQQQGQDQDDDLMIPLNVQARLAEFTDRYFVKSFSEHQYVFQHSNRLYLSGINKNHPIVKSDSDIKEIEFTQKEQHVKGKKKKGGLKVKSDTVMLKVHLENGEVYNVVAGQDGYIIEMNENLQKNKQYLKQYPETKGFVCIIQGCRK</sequence>
<dbReference type="OMA" id="YIIEMNE"/>
<name>A0A8S1XQE1_PAROT</name>
<evidence type="ECO:0008006" key="4">
    <source>
        <dbReference type="Google" id="ProtNLM"/>
    </source>
</evidence>
<comment type="caution">
    <text evidence="2">The sequence shown here is derived from an EMBL/GenBank/DDBJ whole genome shotgun (WGS) entry which is preliminary data.</text>
</comment>
<dbReference type="InterPro" id="IPR039169">
    <property type="entry name" value="Abitram"/>
</dbReference>
<reference evidence="2" key="1">
    <citation type="submission" date="2021-01" db="EMBL/GenBank/DDBJ databases">
        <authorList>
            <consortium name="Genoscope - CEA"/>
            <person name="William W."/>
        </authorList>
    </citation>
    <scope>NUCLEOTIDE SEQUENCE</scope>
</reference>
<keyword evidence="3" id="KW-1185">Reference proteome</keyword>
<evidence type="ECO:0000313" key="2">
    <source>
        <dbReference type="EMBL" id="CAD8203511.1"/>
    </source>
</evidence>
<dbReference type="GO" id="GO:0005634">
    <property type="term" value="C:nucleus"/>
    <property type="evidence" value="ECO:0007669"/>
    <property type="project" value="TreeGrafter"/>
</dbReference>
<gene>
    <name evidence="2" type="ORF">POCTA_138.1.T1300065</name>
</gene>
<dbReference type="Proteomes" id="UP000683925">
    <property type="component" value="Unassembled WGS sequence"/>
</dbReference>
<organism evidence="2 3">
    <name type="scientific">Paramecium octaurelia</name>
    <dbReference type="NCBI Taxonomy" id="43137"/>
    <lineage>
        <taxon>Eukaryota</taxon>
        <taxon>Sar</taxon>
        <taxon>Alveolata</taxon>
        <taxon>Ciliophora</taxon>
        <taxon>Intramacronucleata</taxon>
        <taxon>Oligohymenophorea</taxon>
        <taxon>Peniculida</taxon>
        <taxon>Parameciidae</taxon>
        <taxon>Paramecium</taxon>
    </lineage>
</organism>
<feature type="compositionally biased region" description="Low complexity" evidence="1">
    <location>
        <begin position="1"/>
        <end position="18"/>
    </location>
</feature>
<dbReference type="PANTHER" id="PTHR13651:SF0">
    <property type="entry name" value="PROTEIN ABITRAM"/>
    <property type="match status" value="1"/>
</dbReference>